<dbReference type="AlphaFoldDB" id="A0AAV7Q9F6"/>
<protein>
    <submittedName>
        <fullName evidence="2">Uncharacterized protein</fullName>
    </submittedName>
</protein>
<organism evidence="2 3">
    <name type="scientific">Pleurodeles waltl</name>
    <name type="common">Iberian ribbed newt</name>
    <dbReference type="NCBI Taxonomy" id="8319"/>
    <lineage>
        <taxon>Eukaryota</taxon>
        <taxon>Metazoa</taxon>
        <taxon>Chordata</taxon>
        <taxon>Craniata</taxon>
        <taxon>Vertebrata</taxon>
        <taxon>Euteleostomi</taxon>
        <taxon>Amphibia</taxon>
        <taxon>Batrachia</taxon>
        <taxon>Caudata</taxon>
        <taxon>Salamandroidea</taxon>
        <taxon>Salamandridae</taxon>
        <taxon>Pleurodelinae</taxon>
        <taxon>Pleurodeles</taxon>
    </lineage>
</organism>
<feature type="region of interest" description="Disordered" evidence="1">
    <location>
        <begin position="61"/>
        <end position="84"/>
    </location>
</feature>
<evidence type="ECO:0000313" key="2">
    <source>
        <dbReference type="EMBL" id="KAJ1136815.1"/>
    </source>
</evidence>
<evidence type="ECO:0000256" key="1">
    <source>
        <dbReference type="SAM" id="MobiDB-lite"/>
    </source>
</evidence>
<keyword evidence="3" id="KW-1185">Reference proteome</keyword>
<evidence type="ECO:0000313" key="3">
    <source>
        <dbReference type="Proteomes" id="UP001066276"/>
    </source>
</evidence>
<gene>
    <name evidence="2" type="ORF">NDU88_003229</name>
</gene>
<proteinExistence type="predicted"/>
<comment type="caution">
    <text evidence="2">The sequence shown here is derived from an EMBL/GenBank/DDBJ whole genome shotgun (WGS) entry which is preliminary data.</text>
</comment>
<accession>A0AAV7Q9F6</accession>
<sequence>MAASCTGVNEAIIDISDEEERQEEQRVLAYSAGKPVLHITPGMAKVRLDFWQPGVGAPQSGCDGTHALGKHGEQSTGRLGQPAQIQRLPVRVGAPSGHRLEERAQSRVVQLTTGWQRVRQDFYPLHKGVPSTSGSAGETVQEVIDDMLLDYEEEDESD</sequence>
<dbReference type="EMBL" id="JANPWB010000010">
    <property type="protein sequence ID" value="KAJ1136815.1"/>
    <property type="molecule type" value="Genomic_DNA"/>
</dbReference>
<reference evidence="2" key="1">
    <citation type="journal article" date="2022" name="bioRxiv">
        <title>Sequencing and chromosome-scale assembly of the giantPleurodeles waltlgenome.</title>
        <authorList>
            <person name="Brown T."/>
            <person name="Elewa A."/>
            <person name="Iarovenko S."/>
            <person name="Subramanian E."/>
            <person name="Araus A.J."/>
            <person name="Petzold A."/>
            <person name="Susuki M."/>
            <person name="Suzuki K.-i.T."/>
            <person name="Hayashi T."/>
            <person name="Toyoda A."/>
            <person name="Oliveira C."/>
            <person name="Osipova E."/>
            <person name="Leigh N.D."/>
            <person name="Simon A."/>
            <person name="Yun M.H."/>
        </authorList>
    </citation>
    <scope>NUCLEOTIDE SEQUENCE</scope>
    <source>
        <strain evidence="2">20211129_DDA</strain>
        <tissue evidence="2">Liver</tissue>
    </source>
</reference>
<name>A0AAV7Q9F6_PLEWA</name>
<dbReference type="Proteomes" id="UP001066276">
    <property type="component" value="Chromosome 6"/>
</dbReference>